<proteinExistence type="predicted"/>
<protein>
    <submittedName>
        <fullName evidence="3">IS110 family transposase</fullName>
    </submittedName>
</protein>
<dbReference type="PANTHER" id="PTHR33055:SF13">
    <property type="entry name" value="TRANSPOSASE"/>
    <property type="match status" value="1"/>
</dbReference>
<keyword evidence="5" id="KW-1185">Reference proteome</keyword>
<evidence type="ECO:0000313" key="4">
    <source>
        <dbReference type="EMBL" id="QHT69059.1"/>
    </source>
</evidence>
<dbReference type="EMBL" id="CP048222">
    <property type="protein sequence ID" value="QHT69059.1"/>
    <property type="molecule type" value="Genomic_DNA"/>
</dbReference>
<dbReference type="GO" id="GO:0003677">
    <property type="term" value="F:DNA binding"/>
    <property type="evidence" value="ECO:0007669"/>
    <property type="project" value="InterPro"/>
</dbReference>
<dbReference type="GO" id="GO:0004803">
    <property type="term" value="F:transposase activity"/>
    <property type="evidence" value="ECO:0007669"/>
    <property type="project" value="InterPro"/>
</dbReference>
<accession>A0A6C0GEK9</accession>
<gene>
    <name evidence="3" type="ORF">GXP67_06585</name>
    <name evidence="4" type="ORF">GXP67_21630</name>
</gene>
<dbReference type="KEGG" id="rhoz:GXP67_06585"/>
<sequence>MKKKSLSMEVVNPDAAGIDVGSRSHYVAIGQKPGDVREFGVYNEDLLELLKWLQENNITTVAMESTGTYWQSLFATLQAAGLEVYLCNGKFTKNIKGRKTDVQDCQWIQKLHSLGLLTSSFLPDLATEQLRTYCRHRTSLLETSAMTTLKMQKYLRLLNLRLDVVVSDVCGLTGLAIIEAICKGETNPTVLASLRHGNCRKSAEEIAKALQSNGRKDYLFGLQQEFDLYKILQAKIEACDVAIAKLLTEQINQDQTKKALQAEAKPHKKVNKNAPKHMDLNQVAYQYFDGVDLMGIEGVSHGTVIALMSEVGSEGIKKFATAKQFASWLRLTPNTRISGGKVISKRIAKGSNRLKIALRQAANAVGNLKDTHLSDFFNRISYRRGRTAAVSATARKLAVIIWNMIVKHVPYNPPSQYLFMDQKRKMKLVKKIRNKIAKLDLKPQDVGFSMN</sequence>
<organism evidence="3 5">
    <name type="scientific">Rhodocytophaga rosea</name>
    <dbReference type="NCBI Taxonomy" id="2704465"/>
    <lineage>
        <taxon>Bacteria</taxon>
        <taxon>Pseudomonadati</taxon>
        <taxon>Bacteroidota</taxon>
        <taxon>Cytophagia</taxon>
        <taxon>Cytophagales</taxon>
        <taxon>Rhodocytophagaceae</taxon>
        <taxon>Rhodocytophaga</taxon>
    </lineage>
</organism>
<evidence type="ECO:0000259" key="1">
    <source>
        <dbReference type="Pfam" id="PF01548"/>
    </source>
</evidence>
<dbReference type="Pfam" id="PF02371">
    <property type="entry name" value="Transposase_20"/>
    <property type="match status" value="1"/>
</dbReference>
<dbReference type="EMBL" id="CP048222">
    <property type="protein sequence ID" value="QHT66347.1"/>
    <property type="molecule type" value="Genomic_DNA"/>
</dbReference>
<dbReference type="NCBIfam" id="NF033542">
    <property type="entry name" value="transpos_IS110"/>
    <property type="match status" value="1"/>
</dbReference>
<dbReference type="PANTHER" id="PTHR33055">
    <property type="entry name" value="TRANSPOSASE FOR INSERTION SEQUENCE ELEMENT IS1111A"/>
    <property type="match status" value="1"/>
</dbReference>
<dbReference type="Proteomes" id="UP000480178">
    <property type="component" value="Chromosome"/>
</dbReference>
<feature type="domain" description="Transposase IS116/IS110/IS902 C-terminal" evidence="2">
    <location>
        <begin position="293"/>
        <end position="368"/>
    </location>
</feature>
<feature type="domain" description="Transposase IS110-like N-terminal" evidence="1">
    <location>
        <begin position="16"/>
        <end position="157"/>
    </location>
</feature>
<reference evidence="3 5" key="1">
    <citation type="submission" date="2020-01" db="EMBL/GenBank/DDBJ databases">
        <authorList>
            <person name="Kim M.K."/>
        </authorList>
    </citation>
    <scope>NUCLEOTIDE SEQUENCE [LARGE SCALE GENOMIC DNA]</scope>
    <source>
        <strain evidence="3 5">172606-1</strain>
    </source>
</reference>
<dbReference type="InterPro" id="IPR003346">
    <property type="entry name" value="Transposase_20"/>
</dbReference>
<dbReference type="GO" id="GO:0006313">
    <property type="term" value="P:DNA transposition"/>
    <property type="evidence" value="ECO:0007669"/>
    <property type="project" value="InterPro"/>
</dbReference>
<name>A0A6C0GEK9_9BACT</name>
<evidence type="ECO:0000313" key="3">
    <source>
        <dbReference type="EMBL" id="QHT66347.1"/>
    </source>
</evidence>
<dbReference type="InterPro" id="IPR002525">
    <property type="entry name" value="Transp_IS110-like_N"/>
</dbReference>
<dbReference type="InterPro" id="IPR047650">
    <property type="entry name" value="Transpos_IS110"/>
</dbReference>
<dbReference type="Pfam" id="PF01548">
    <property type="entry name" value="DEDD_Tnp_IS110"/>
    <property type="match status" value="1"/>
</dbReference>
<dbReference type="KEGG" id="rhoz:GXP67_21630"/>
<dbReference type="AlphaFoldDB" id="A0A6C0GEK9"/>
<evidence type="ECO:0000259" key="2">
    <source>
        <dbReference type="Pfam" id="PF02371"/>
    </source>
</evidence>
<evidence type="ECO:0000313" key="5">
    <source>
        <dbReference type="Proteomes" id="UP000480178"/>
    </source>
</evidence>
<dbReference type="RefSeq" id="WP_162442407.1">
    <property type="nucleotide sequence ID" value="NZ_CP048222.1"/>
</dbReference>